<sequence length="205" mass="22404">MDRRPTRWEQTDHRGYGAKFAQLRASGQDIEGEARLADTMAPRGARILDAGCGMGRVGGTLRARGHDAYGVDLDAALLEQARQTYPQLPTMLSRIDDLTPETLSAQGFPTTYDLVVCVGNVMILGEPGSERLMLERMRDLLAPDGRILVGCHTDATPPRSRVYPVAEFDADVAAAGLRVDSRFGTYELHPYDPAGNYAVSLLRRG</sequence>
<dbReference type="InterPro" id="IPR041698">
    <property type="entry name" value="Methyltransf_25"/>
</dbReference>
<dbReference type="EMBL" id="QTUA01000001">
    <property type="protein sequence ID" value="REF30471.1"/>
    <property type="molecule type" value="Genomic_DNA"/>
</dbReference>
<accession>A0A3D9V070</accession>
<dbReference type="SUPFAM" id="SSF53335">
    <property type="entry name" value="S-adenosyl-L-methionine-dependent methyltransferases"/>
    <property type="match status" value="1"/>
</dbReference>
<protein>
    <submittedName>
        <fullName evidence="5">Methyltransferase family protein</fullName>
    </submittedName>
</protein>
<keyword evidence="1 5" id="KW-0489">Methyltransferase</keyword>
<keyword evidence="6" id="KW-1185">Reference proteome</keyword>
<keyword evidence="3" id="KW-0949">S-adenosyl-L-methionine</keyword>
<dbReference type="CDD" id="cd02440">
    <property type="entry name" value="AdoMet_MTases"/>
    <property type="match status" value="1"/>
</dbReference>
<dbReference type="AlphaFoldDB" id="A0A3D9V070"/>
<evidence type="ECO:0000256" key="3">
    <source>
        <dbReference type="ARBA" id="ARBA00022691"/>
    </source>
</evidence>
<dbReference type="GO" id="GO:0032259">
    <property type="term" value="P:methylation"/>
    <property type="evidence" value="ECO:0007669"/>
    <property type="project" value="UniProtKB-KW"/>
</dbReference>
<evidence type="ECO:0000256" key="2">
    <source>
        <dbReference type="ARBA" id="ARBA00022679"/>
    </source>
</evidence>
<evidence type="ECO:0000259" key="4">
    <source>
        <dbReference type="Pfam" id="PF13649"/>
    </source>
</evidence>
<dbReference type="Gene3D" id="3.40.50.150">
    <property type="entry name" value="Vaccinia Virus protein VP39"/>
    <property type="match status" value="1"/>
</dbReference>
<dbReference type="InterPro" id="IPR029063">
    <property type="entry name" value="SAM-dependent_MTases_sf"/>
</dbReference>
<dbReference type="PANTHER" id="PTHR43464">
    <property type="entry name" value="METHYLTRANSFERASE"/>
    <property type="match status" value="1"/>
</dbReference>
<name>A0A3D9V070_9MICO</name>
<reference evidence="5 6" key="1">
    <citation type="submission" date="2018-08" db="EMBL/GenBank/DDBJ databases">
        <title>Sequencing the genomes of 1000 actinobacteria strains.</title>
        <authorList>
            <person name="Klenk H.-P."/>
        </authorList>
    </citation>
    <scope>NUCLEOTIDE SEQUENCE [LARGE SCALE GENOMIC DNA]</scope>
    <source>
        <strain evidence="5 6">DSM 22967</strain>
    </source>
</reference>
<organism evidence="5 6">
    <name type="scientific">Calidifontibacter indicus</name>
    <dbReference type="NCBI Taxonomy" id="419650"/>
    <lineage>
        <taxon>Bacteria</taxon>
        <taxon>Bacillati</taxon>
        <taxon>Actinomycetota</taxon>
        <taxon>Actinomycetes</taxon>
        <taxon>Micrococcales</taxon>
        <taxon>Dermacoccaceae</taxon>
        <taxon>Calidifontibacter</taxon>
    </lineage>
</organism>
<dbReference type="Proteomes" id="UP000256253">
    <property type="component" value="Unassembled WGS sequence"/>
</dbReference>
<evidence type="ECO:0000256" key="1">
    <source>
        <dbReference type="ARBA" id="ARBA00022603"/>
    </source>
</evidence>
<dbReference type="RefSeq" id="WP_115924170.1">
    <property type="nucleotide sequence ID" value="NZ_QTUA01000001.1"/>
</dbReference>
<dbReference type="PANTHER" id="PTHR43464:SF19">
    <property type="entry name" value="UBIQUINONE BIOSYNTHESIS O-METHYLTRANSFERASE, MITOCHONDRIAL"/>
    <property type="match status" value="1"/>
</dbReference>
<dbReference type="OrthoDB" id="7062303at2"/>
<comment type="caution">
    <text evidence="5">The sequence shown here is derived from an EMBL/GenBank/DDBJ whole genome shotgun (WGS) entry which is preliminary data.</text>
</comment>
<keyword evidence="2 5" id="KW-0808">Transferase</keyword>
<dbReference type="GO" id="GO:0008168">
    <property type="term" value="F:methyltransferase activity"/>
    <property type="evidence" value="ECO:0007669"/>
    <property type="project" value="UniProtKB-KW"/>
</dbReference>
<dbReference type="Pfam" id="PF13649">
    <property type="entry name" value="Methyltransf_25"/>
    <property type="match status" value="1"/>
</dbReference>
<feature type="domain" description="Methyltransferase" evidence="4">
    <location>
        <begin position="47"/>
        <end position="145"/>
    </location>
</feature>
<gene>
    <name evidence="5" type="ORF">DFJ65_1479</name>
</gene>
<evidence type="ECO:0000313" key="5">
    <source>
        <dbReference type="EMBL" id="REF30471.1"/>
    </source>
</evidence>
<evidence type="ECO:0000313" key="6">
    <source>
        <dbReference type="Proteomes" id="UP000256253"/>
    </source>
</evidence>
<proteinExistence type="predicted"/>